<dbReference type="EMBL" id="PPCV01000005">
    <property type="protein sequence ID" value="RXW32041.1"/>
    <property type="molecule type" value="Genomic_DNA"/>
</dbReference>
<feature type="signal peptide" evidence="1">
    <location>
        <begin position="1"/>
        <end position="25"/>
    </location>
</feature>
<evidence type="ECO:0000256" key="1">
    <source>
        <dbReference type="SAM" id="SignalP"/>
    </source>
</evidence>
<reference evidence="2 3" key="1">
    <citation type="submission" date="2018-01" db="EMBL/GenBank/DDBJ databases">
        <title>Lactibacter flavus gen. nov., sp. nov., a novel bacterium of the family Propionibacteriaceae isolated from raw milk and dairy products.</title>
        <authorList>
            <person name="Wenning M."/>
            <person name="Breitenwieser F."/>
            <person name="Huptas C."/>
            <person name="von Neubeck M."/>
            <person name="Busse H.-J."/>
            <person name="Scherer S."/>
        </authorList>
    </citation>
    <scope>NUCLEOTIDE SEQUENCE [LARGE SCALE GENOMIC DNA]</scope>
    <source>
        <strain evidence="2 3">VG341</strain>
    </source>
</reference>
<dbReference type="AlphaFoldDB" id="A0A4Q2EFJ0"/>
<dbReference type="Proteomes" id="UP000290624">
    <property type="component" value="Unassembled WGS sequence"/>
</dbReference>
<keyword evidence="3" id="KW-1185">Reference proteome</keyword>
<dbReference type="OrthoDB" id="5149183at2"/>
<dbReference type="RefSeq" id="WP_129458780.1">
    <property type="nucleotide sequence ID" value="NZ_PPCV01000005.1"/>
</dbReference>
<evidence type="ECO:0000313" key="2">
    <source>
        <dbReference type="EMBL" id="RXW32041.1"/>
    </source>
</evidence>
<gene>
    <name evidence="2" type="ORF">C1706_08315</name>
</gene>
<sequence length="125" mass="13542">MPSPMKKLRHALAAGIATVALIGSAVVTAPAVQAQMIGDGVTAPTHDTTLAVIPLCSPLSALRWLNANFRDHGRDIAHYRVTLRTPFDVIEYAYADGAFHLPATVRTLSGFTQFRTYCTLSYSPR</sequence>
<accession>A0A4Q2EFJ0</accession>
<organism evidence="2 3">
    <name type="scientific">Propioniciclava flava</name>
    <dbReference type="NCBI Taxonomy" id="2072026"/>
    <lineage>
        <taxon>Bacteria</taxon>
        <taxon>Bacillati</taxon>
        <taxon>Actinomycetota</taxon>
        <taxon>Actinomycetes</taxon>
        <taxon>Propionibacteriales</taxon>
        <taxon>Propionibacteriaceae</taxon>
        <taxon>Propioniciclava</taxon>
    </lineage>
</organism>
<feature type="chain" id="PRO_5038655311" evidence="1">
    <location>
        <begin position="26"/>
        <end position="125"/>
    </location>
</feature>
<name>A0A4Q2EFJ0_9ACTN</name>
<proteinExistence type="predicted"/>
<evidence type="ECO:0000313" key="3">
    <source>
        <dbReference type="Proteomes" id="UP000290624"/>
    </source>
</evidence>
<comment type="caution">
    <text evidence="2">The sequence shown here is derived from an EMBL/GenBank/DDBJ whole genome shotgun (WGS) entry which is preliminary data.</text>
</comment>
<keyword evidence="1" id="KW-0732">Signal</keyword>
<protein>
    <submittedName>
        <fullName evidence="2">Uncharacterized protein</fullName>
    </submittedName>
</protein>